<dbReference type="Proteomes" id="UP000823775">
    <property type="component" value="Unassembled WGS sequence"/>
</dbReference>
<evidence type="ECO:0000313" key="8">
    <source>
        <dbReference type="Proteomes" id="UP000823775"/>
    </source>
</evidence>
<dbReference type="SUPFAM" id="SSF101936">
    <property type="entry name" value="DNA-binding pseudobarrel domain"/>
    <property type="match status" value="4"/>
</dbReference>
<evidence type="ECO:0000256" key="5">
    <source>
        <dbReference type="ARBA" id="ARBA00023242"/>
    </source>
</evidence>
<feature type="domain" description="TF-B3" evidence="6">
    <location>
        <begin position="252"/>
        <end position="345"/>
    </location>
</feature>
<protein>
    <recommendedName>
        <fullName evidence="6">TF-B3 domain-containing protein</fullName>
    </recommendedName>
</protein>
<evidence type="ECO:0000256" key="3">
    <source>
        <dbReference type="ARBA" id="ARBA00023125"/>
    </source>
</evidence>
<evidence type="ECO:0000256" key="4">
    <source>
        <dbReference type="ARBA" id="ARBA00023163"/>
    </source>
</evidence>
<dbReference type="PANTHER" id="PTHR31674:SF78">
    <property type="entry name" value="TF-B3 DOMAIN-CONTAINING PROTEIN"/>
    <property type="match status" value="1"/>
</dbReference>
<feature type="domain" description="TF-B3" evidence="6">
    <location>
        <begin position="370"/>
        <end position="463"/>
    </location>
</feature>
<evidence type="ECO:0000313" key="7">
    <source>
        <dbReference type="EMBL" id="MCD7446390.1"/>
    </source>
</evidence>
<evidence type="ECO:0000256" key="1">
    <source>
        <dbReference type="ARBA" id="ARBA00004123"/>
    </source>
</evidence>
<organism evidence="7 8">
    <name type="scientific">Datura stramonium</name>
    <name type="common">Jimsonweed</name>
    <name type="synonym">Common thornapple</name>
    <dbReference type="NCBI Taxonomy" id="4076"/>
    <lineage>
        <taxon>Eukaryota</taxon>
        <taxon>Viridiplantae</taxon>
        <taxon>Streptophyta</taxon>
        <taxon>Embryophyta</taxon>
        <taxon>Tracheophyta</taxon>
        <taxon>Spermatophyta</taxon>
        <taxon>Magnoliopsida</taxon>
        <taxon>eudicotyledons</taxon>
        <taxon>Gunneridae</taxon>
        <taxon>Pentapetalae</taxon>
        <taxon>asterids</taxon>
        <taxon>lamiids</taxon>
        <taxon>Solanales</taxon>
        <taxon>Solanaceae</taxon>
        <taxon>Solanoideae</taxon>
        <taxon>Datureae</taxon>
        <taxon>Datura</taxon>
    </lineage>
</organism>
<reference evidence="7 8" key="1">
    <citation type="journal article" date="2021" name="BMC Genomics">
        <title>Datura genome reveals duplications of psychoactive alkaloid biosynthetic genes and high mutation rate following tissue culture.</title>
        <authorList>
            <person name="Rajewski A."/>
            <person name="Carter-House D."/>
            <person name="Stajich J."/>
            <person name="Litt A."/>
        </authorList>
    </citation>
    <scope>NUCLEOTIDE SEQUENCE [LARGE SCALE GENOMIC DNA]</scope>
    <source>
        <strain evidence="7">AR-01</strain>
    </source>
</reference>
<dbReference type="SMART" id="SM01019">
    <property type="entry name" value="B3"/>
    <property type="match status" value="4"/>
</dbReference>
<sequence length="474" mass="54592">MKIPPKKPHFFKPIQPGFKHGLKIPIGFLKYLKGHDHIEHAILRTGDKKWMVKINGRLLEEGNWKDLVEELNLQLGDLLIFRHEGDMEFEVSIFDSSHLDREYTEFLQEEGGNNVEEYSKKLVVKEAGQSYFECTVTPYCISNGYLRLPKQFAMANGLINKKCGLIIRDERQRSWNLILGTHNSIVHILGGWGDFCIANNLKEGDYMMFEVVANGEKPIWKFHEKPKPKIKTSDEAFSNVEVAKDMHLSLTHFICTIKPYCFSKHCLCIPKKFAQENRLNDRNCMIIMRDEQRSWTLSVYTSGKNTFIGRGWREFCTTNCLKEGDCLVFEIVSNGETPIFRFHGLRHKTSDVTTPISQIPASTSADANPHFISTIKPYTITKAILYFPMDFVKSNGLMSRSEMILVDEKQRSWSVWLGKMERHFGIKRGWAQFRKANGVQVGDTCKFELTNNDTIPIVHFHCKHSGKDAQASQE</sequence>
<feature type="domain" description="TF-B3" evidence="6">
    <location>
        <begin position="7"/>
        <end position="97"/>
    </location>
</feature>
<keyword evidence="2" id="KW-0805">Transcription regulation</keyword>
<comment type="subcellular location">
    <subcellularLocation>
        <location evidence="1">Nucleus</location>
    </subcellularLocation>
</comment>
<evidence type="ECO:0000256" key="2">
    <source>
        <dbReference type="ARBA" id="ARBA00023015"/>
    </source>
</evidence>
<feature type="domain" description="TF-B3" evidence="6">
    <location>
        <begin position="131"/>
        <end position="225"/>
    </location>
</feature>
<dbReference type="Pfam" id="PF02362">
    <property type="entry name" value="B3"/>
    <property type="match status" value="4"/>
</dbReference>
<dbReference type="InterPro" id="IPR039218">
    <property type="entry name" value="REM_fam"/>
</dbReference>
<name>A0ABS8RK52_DATST</name>
<dbReference type="PROSITE" id="PS50863">
    <property type="entry name" value="B3"/>
    <property type="match status" value="4"/>
</dbReference>
<evidence type="ECO:0000259" key="6">
    <source>
        <dbReference type="PROSITE" id="PS50863"/>
    </source>
</evidence>
<dbReference type="EMBL" id="JACEIK010000013">
    <property type="protein sequence ID" value="MCD7446390.1"/>
    <property type="molecule type" value="Genomic_DNA"/>
</dbReference>
<comment type="caution">
    <text evidence="7">The sequence shown here is derived from an EMBL/GenBank/DDBJ whole genome shotgun (WGS) entry which is preliminary data.</text>
</comment>
<keyword evidence="8" id="KW-1185">Reference proteome</keyword>
<dbReference type="PANTHER" id="PTHR31674">
    <property type="entry name" value="B3 DOMAIN-CONTAINING PROTEIN REM-LIKE 3-RELATED"/>
    <property type="match status" value="1"/>
</dbReference>
<dbReference type="Gene3D" id="2.40.330.10">
    <property type="entry name" value="DNA-binding pseudobarrel domain"/>
    <property type="match status" value="4"/>
</dbReference>
<dbReference type="InterPro" id="IPR015300">
    <property type="entry name" value="DNA-bd_pseudobarrel_sf"/>
</dbReference>
<keyword evidence="3" id="KW-0238">DNA-binding</keyword>
<accession>A0ABS8RK52</accession>
<keyword evidence="5" id="KW-0539">Nucleus</keyword>
<keyword evidence="4" id="KW-0804">Transcription</keyword>
<gene>
    <name evidence="7" type="ORF">HAX54_005998</name>
</gene>
<dbReference type="CDD" id="cd10017">
    <property type="entry name" value="B3_DNA"/>
    <property type="match status" value="4"/>
</dbReference>
<proteinExistence type="predicted"/>
<dbReference type="InterPro" id="IPR003340">
    <property type="entry name" value="B3_DNA-bd"/>
</dbReference>